<dbReference type="EMBL" id="WUEY01000024">
    <property type="protein sequence ID" value="NEI74032.1"/>
    <property type="molecule type" value="Genomic_DNA"/>
</dbReference>
<evidence type="ECO:0000256" key="3">
    <source>
        <dbReference type="ARBA" id="ARBA00022475"/>
    </source>
</evidence>
<dbReference type="GO" id="GO:0016682">
    <property type="term" value="F:oxidoreductase activity, acting on diphenols and related substances as donors, oxygen as acceptor"/>
    <property type="evidence" value="ECO:0007669"/>
    <property type="project" value="TreeGrafter"/>
</dbReference>
<dbReference type="PIRSF" id="PIRSF000267">
    <property type="entry name" value="Cyt_oxidse_sub2"/>
    <property type="match status" value="1"/>
</dbReference>
<organism evidence="8 9">
    <name type="scientific">Rhizobium lusitanum</name>
    <dbReference type="NCBI Taxonomy" id="293958"/>
    <lineage>
        <taxon>Bacteria</taxon>
        <taxon>Pseudomonadati</taxon>
        <taxon>Pseudomonadota</taxon>
        <taxon>Alphaproteobacteria</taxon>
        <taxon>Hyphomicrobiales</taxon>
        <taxon>Rhizobiaceae</taxon>
        <taxon>Rhizobium/Agrobacterium group</taxon>
        <taxon>Rhizobium</taxon>
    </lineage>
</organism>
<dbReference type="GO" id="GO:0019646">
    <property type="term" value="P:aerobic electron transport chain"/>
    <property type="evidence" value="ECO:0007669"/>
    <property type="project" value="TreeGrafter"/>
</dbReference>
<reference evidence="8 9" key="1">
    <citation type="submission" date="2019-12" db="EMBL/GenBank/DDBJ databases">
        <title>Rhizobium genotypes associated with high levels of biological nitrogen fixation by grain legumes in a temperate-maritime cropping system.</title>
        <authorList>
            <person name="Maluk M."/>
            <person name="Francesc Ferrando Molina F."/>
            <person name="Lopez Del Egido L."/>
            <person name="Lafos M."/>
            <person name="Langarica-Fuentes A."/>
            <person name="Gebre Yohannes G."/>
            <person name="Young M.W."/>
            <person name="Martin P."/>
            <person name="Gantlett R."/>
            <person name="Kenicer G."/>
            <person name="Hawes C."/>
            <person name="Begg G.S."/>
            <person name="Quilliam R.S."/>
            <person name="Squire G.R."/>
            <person name="Poole P.S."/>
            <person name="Young P.W."/>
            <person name="Iannetta P.M."/>
            <person name="James E.K."/>
        </authorList>
    </citation>
    <scope>NUCLEOTIDE SEQUENCE [LARGE SCALE GENOMIC DNA]</scope>
    <source>
        <strain evidence="8 9">JHI1118</strain>
    </source>
</reference>
<comment type="subcellular location">
    <subcellularLocation>
        <location evidence="1">Cell membrane</location>
        <topology evidence="1">Multi-pass membrane protein</topology>
    </subcellularLocation>
</comment>
<dbReference type="GO" id="GO:0005886">
    <property type="term" value="C:plasma membrane"/>
    <property type="evidence" value="ECO:0007669"/>
    <property type="project" value="UniProtKB-SubCell"/>
</dbReference>
<feature type="transmembrane region" description="Helical" evidence="7">
    <location>
        <begin position="223"/>
        <end position="247"/>
    </location>
</feature>
<evidence type="ECO:0000256" key="2">
    <source>
        <dbReference type="ARBA" id="ARBA00007543"/>
    </source>
</evidence>
<feature type="transmembrane region" description="Helical" evidence="7">
    <location>
        <begin position="259"/>
        <end position="281"/>
    </location>
</feature>
<dbReference type="PANTHER" id="PTHR43141">
    <property type="entry name" value="CYTOCHROME BD2 SUBUNIT II"/>
    <property type="match status" value="1"/>
</dbReference>
<feature type="transmembrane region" description="Helical" evidence="7">
    <location>
        <begin position="113"/>
        <end position="137"/>
    </location>
</feature>
<feature type="transmembrane region" description="Helical" evidence="7">
    <location>
        <begin position="82"/>
        <end position="101"/>
    </location>
</feature>
<evidence type="ECO:0000256" key="1">
    <source>
        <dbReference type="ARBA" id="ARBA00004651"/>
    </source>
</evidence>
<dbReference type="Proteomes" id="UP000483035">
    <property type="component" value="Unassembled WGS sequence"/>
</dbReference>
<gene>
    <name evidence="8" type="primary">cydB</name>
    <name evidence="8" type="ORF">GR212_31215</name>
</gene>
<comment type="similarity">
    <text evidence="2">Belongs to the cytochrome ubiquinol oxidase subunit 2 family.</text>
</comment>
<keyword evidence="3" id="KW-1003">Cell membrane</keyword>
<dbReference type="PANTHER" id="PTHR43141:SF4">
    <property type="entry name" value="CYTOCHROME BD2 SUBUNIT II"/>
    <property type="match status" value="1"/>
</dbReference>
<name>A0A6L9UI16_9HYPH</name>
<evidence type="ECO:0000313" key="8">
    <source>
        <dbReference type="EMBL" id="NEI74032.1"/>
    </source>
</evidence>
<comment type="caution">
    <text evidence="8">The sequence shown here is derived from an EMBL/GenBank/DDBJ whole genome shotgun (WGS) entry which is preliminary data.</text>
</comment>
<dbReference type="InterPro" id="IPR003317">
    <property type="entry name" value="Cyt-d_oxidase_su2"/>
</dbReference>
<protein>
    <submittedName>
        <fullName evidence="8">Cytochrome d ubiquinol oxidase subunit II</fullName>
    </submittedName>
</protein>
<keyword evidence="4 7" id="KW-0812">Transmembrane</keyword>
<keyword evidence="5 7" id="KW-1133">Transmembrane helix</keyword>
<sequence length="334" mass="36961">MTIDLSFVWAAIIAFAVFAYIILDGFDLGIGIIFPAFPKRHDRDLMTNTIAPVWDGNETWLVMGGGGLMAVFPPVYSIVFPALYLPIIIMLISLIFRGVAFEFRWRTRPGSHLWDIAFWLGSSLAAIMQGITLGTLIQGIKVENYAYAGGTWDWLSLFSVLCGLALLAGYALLGATWLNLKTSGDVQARCQSLAKHLTILLLALIGVVSIWTPFINEIYFQRWFQWPTAFFSSFVPLLLAICACLVLMGLQQGKDLQPFLATLGVFVLSYIGLGISFYPYIIPGALTIREAAAPLTSLQFLLAGTAVLMPTILSYTGYAYWVFRGKVRPEDGYH</sequence>
<feature type="transmembrane region" description="Helical" evidence="7">
    <location>
        <begin position="192"/>
        <end position="211"/>
    </location>
</feature>
<feature type="transmembrane region" description="Helical" evidence="7">
    <location>
        <begin position="301"/>
        <end position="323"/>
    </location>
</feature>
<dbReference type="RefSeq" id="WP_163992934.1">
    <property type="nucleotide sequence ID" value="NZ_WUEY01000024.1"/>
</dbReference>
<feature type="transmembrane region" description="Helical" evidence="7">
    <location>
        <begin position="6"/>
        <end position="37"/>
    </location>
</feature>
<keyword evidence="6 7" id="KW-0472">Membrane</keyword>
<evidence type="ECO:0000256" key="5">
    <source>
        <dbReference type="ARBA" id="ARBA00022989"/>
    </source>
</evidence>
<evidence type="ECO:0000256" key="7">
    <source>
        <dbReference type="SAM" id="Phobius"/>
    </source>
</evidence>
<dbReference type="GO" id="GO:0009055">
    <property type="term" value="F:electron transfer activity"/>
    <property type="evidence" value="ECO:0007669"/>
    <property type="project" value="TreeGrafter"/>
</dbReference>
<dbReference type="Pfam" id="PF02322">
    <property type="entry name" value="Cyt_bd_oxida_II"/>
    <property type="match status" value="1"/>
</dbReference>
<proteinExistence type="inferred from homology"/>
<feature type="transmembrane region" description="Helical" evidence="7">
    <location>
        <begin position="157"/>
        <end position="180"/>
    </location>
</feature>
<dbReference type="GO" id="GO:0070069">
    <property type="term" value="C:cytochrome complex"/>
    <property type="evidence" value="ECO:0007669"/>
    <property type="project" value="TreeGrafter"/>
</dbReference>
<evidence type="ECO:0000256" key="4">
    <source>
        <dbReference type="ARBA" id="ARBA00022692"/>
    </source>
</evidence>
<evidence type="ECO:0000313" key="9">
    <source>
        <dbReference type="Proteomes" id="UP000483035"/>
    </source>
</evidence>
<evidence type="ECO:0000256" key="6">
    <source>
        <dbReference type="ARBA" id="ARBA00023136"/>
    </source>
</evidence>
<dbReference type="AlphaFoldDB" id="A0A6L9UI16"/>
<accession>A0A6L9UI16</accession>
<dbReference type="NCBIfam" id="TIGR00203">
    <property type="entry name" value="cydB"/>
    <property type="match status" value="1"/>
</dbReference>